<organism evidence="1 2">
    <name type="scientific">Acrocarpospora corrugata</name>
    <dbReference type="NCBI Taxonomy" id="35763"/>
    <lineage>
        <taxon>Bacteria</taxon>
        <taxon>Bacillati</taxon>
        <taxon>Actinomycetota</taxon>
        <taxon>Actinomycetes</taxon>
        <taxon>Streptosporangiales</taxon>
        <taxon>Streptosporangiaceae</taxon>
        <taxon>Acrocarpospora</taxon>
    </lineage>
</organism>
<dbReference type="EMBL" id="BLAD01000063">
    <property type="protein sequence ID" value="GES02972.1"/>
    <property type="molecule type" value="Genomic_DNA"/>
</dbReference>
<reference evidence="1 2" key="1">
    <citation type="submission" date="2019-10" db="EMBL/GenBank/DDBJ databases">
        <title>Whole genome shotgun sequence of Acrocarpospora corrugata NBRC 13972.</title>
        <authorList>
            <person name="Ichikawa N."/>
            <person name="Kimura A."/>
            <person name="Kitahashi Y."/>
            <person name="Komaki H."/>
            <person name="Oguchi A."/>
        </authorList>
    </citation>
    <scope>NUCLEOTIDE SEQUENCE [LARGE SCALE GENOMIC DNA]</scope>
    <source>
        <strain evidence="1 2">NBRC 13972</strain>
    </source>
</reference>
<proteinExistence type="predicted"/>
<name>A0A5M3W4L6_9ACTN</name>
<evidence type="ECO:0000313" key="2">
    <source>
        <dbReference type="Proteomes" id="UP000334990"/>
    </source>
</evidence>
<keyword evidence="2" id="KW-1185">Reference proteome</keyword>
<accession>A0A5M3W4L6</accession>
<protein>
    <submittedName>
        <fullName evidence="1">Uncharacterized protein</fullName>
    </submittedName>
</protein>
<evidence type="ECO:0000313" key="1">
    <source>
        <dbReference type="EMBL" id="GES02972.1"/>
    </source>
</evidence>
<gene>
    <name evidence="1" type="ORF">Acor_50380</name>
</gene>
<sequence length="71" mass="7926">MRMRRETRHNGLAQFAKVVREAGHFVALHPGVDEQHTSAALHDNGVALAELALVDQHALRDLPQHGDPFRL</sequence>
<comment type="caution">
    <text evidence="1">The sequence shown here is derived from an EMBL/GenBank/DDBJ whole genome shotgun (WGS) entry which is preliminary data.</text>
</comment>
<dbReference type="AlphaFoldDB" id="A0A5M3W4L6"/>
<dbReference type="Proteomes" id="UP000334990">
    <property type="component" value="Unassembled WGS sequence"/>
</dbReference>